<proteinExistence type="predicted"/>
<accession>A0A409VTL4</accession>
<sequence>MTRPLPGPPPFDHPDADVILRSSDLEPVDFRVFKLLLSLSSPFFSEIFTLPQPSTPSSFYSDEYLESSRGLPVVQMAEDKETLQLLLGLCFPISAHETPRISSLQEMQKVIEAAMKFEMEGILKYLRHELVAPRFIESQPVRVFAIAYRNGWDAEAKKAAKYTLRQPVDTPYVAELELISGATLYRLREYHRICGEVASSRARLQPALAEYDDTWTWIACKRCPSAWSTRSVNFPDARKWWVDWIEDVADALRVKPWGETARKWDLRNKALDCTAACPQCSLHAREDLEAFAQILSVQIEKDISSVSCLLLPRALL</sequence>
<name>A0A409VTL4_PSICY</name>
<dbReference type="InterPro" id="IPR011333">
    <property type="entry name" value="SKP1/BTB/POZ_sf"/>
</dbReference>
<dbReference type="AlphaFoldDB" id="A0A409VTL4"/>
<comment type="caution">
    <text evidence="1">The sequence shown here is derived from an EMBL/GenBank/DDBJ whole genome shotgun (WGS) entry which is preliminary data.</text>
</comment>
<evidence type="ECO:0000313" key="1">
    <source>
        <dbReference type="EMBL" id="PPQ69583.1"/>
    </source>
</evidence>
<dbReference type="EMBL" id="NHYD01003930">
    <property type="protein sequence ID" value="PPQ69583.1"/>
    <property type="molecule type" value="Genomic_DNA"/>
</dbReference>
<dbReference type="InParanoid" id="A0A409VTL4"/>
<reference evidence="1 2" key="1">
    <citation type="journal article" date="2018" name="Evol. Lett.">
        <title>Horizontal gene cluster transfer increased hallucinogenic mushroom diversity.</title>
        <authorList>
            <person name="Reynolds H.T."/>
            <person name="Vijayakumar V."/>
            <person name="Gluck-Thaler E."/>
            <person name="Korotkin H.B."/>
            <person name="Matheny P.B."/>
            <person name="Slot J.C."/>
        </authorList>
    </citation>
    <scope>NUCLEOTIDE SEQUENCE [LARGE SCALE GENOMIC DNA]</scope>
    <source>
        <strain evidence="1 2">2631</strain>
    </source>
</reference>
<protein>
    <recommendedName>
        <fullName evidence="3">BTB domain-containing protein</fullName>
    </recommendedName>
</protein>
<dbReference type="Gene3D" id="3.30.710.10">
    <property type="entry name" value="Potassium Channel Kv1.1, Chain A"/>
    <property type="match status" value="1"/>
</dbReference>
<keyword evidence="2" id="KW-1185">Reference proteome</keyword>
<dbReference type="STRING" id="93625.A0A409VTL4"/>
<organism evidence="1 2">
    <name type="scientific">Psilocybe cyanescens</name>
    <dbReference type="NCBI Taxonomy" id="93625"/>
    <lineage>
        <taxon>Eukaryota</taxon>
        <taxon>Fungi</taxon>
        <taxon>Dikarya</taxon>
        <taxon>Basidiomycota</taxon>
        <taxon>Agaricomycotina</taxon>
        <taxon>Agaricomycetes</taxon>
        <taxon>Agaricomycetidae</taxon>
        <taxon>Agaricales</taxon>
        <taxon>Agaricineae</taxon>
        <taxon>Strophariaceae</taxon>
        <taxon>Psilocybe</taxon>
    </lineage>
</organism>
<dbReference type="Proteomes" id="UP000283269">
    <property type="component" value="Unassembled WGS sequence"/>
</dbReference>
<evidence type="ECO:0000313" key="2">
    <source>
        <dbReference type="Proteomes" id="UP000283269"/>
    </source>
</evidence>
<dbReference type="OrthoDB" id="3357985at2759"/>
<evidence type="ECO:0008006" key="3">
    <source>
        <dbReference type="Google" id="ProtNLM"/>
    </source>
</evidence>
<gene>
    <name evidence="1" type="ORF">CVT25_000957</name>
</gene>